<dbReference type="PANTHER" id="PTHR19346:SF4">
    <property type="entry name" value="SUGAR PHOSPHATE TRANSPORTER DOMAIN-CONTAINING PROTEIN"/>
    <property type="match status" value="1"/>
</dbReference>
<feature type="transmembrane region" description="Helical" evidence="2">
    <location>
        <begin position="69"/>
        <end position="89"/>
    </location>
</feature>
<protein>
    <submittedName>
        <fullName evidence="5">Solute carrier family 35 member F3</fullName>
    </submittedName>
</protein>
<dbReference type="WBParaSite" id="TASK_0000091401-mRNA-1">
    <property type="protein sequence ID" value="TASK_0000091401-mRNA-1"/>
    <property type="gene ID" value="TASK_0000091401"/>
</dbReference>
<dbReference type="OrthoDB" id="10062838at2759"/>
<sequence length="363" mass="40072">MKFSSWKESPGAISTITSAGDDLDLCTKNQVVDSPALLIYLLNSIFILLIPFTLFVANCLERRAENLSGLLTIYVIQLTGGCATWSALICRSFGLSTLWTLNLYCIARGLRHISVIDMAILLCILPPYEYLFSWILVPKKFVAFRIIALILSSCGVLFLTYLDPYNIGSKIIAICGVALLALFMTIRRNLVDDIPISRVTAFYGFLGSIIFHEVSLLVNGTVFCRLQVLTVFPVALCRELFWRHELVYFDNVRIASSVLAIGGGLITALPTRLYEMIEDWIQRRQSSQRVSQSASTAPNPAAASAGGDALNTNSRFLKPTGPLAGDLITSPISETTNRRPTLALPTTRRSFFRGSSFSAKHVK</sequence>
<keyword evidence="2" id="KW-0472">Membrane</keyword>
<reference evidence="3 4" key="2">
    <citation type="submission" date="2018-11" db="EMBL/GenBank/DDBJ databases">
        <authorList>
            <consortium name="Pathogen Informatics"/>
        </authorList>
    </citation>
    <scope>NUCLEOTIDE SEQUENCE [LARGE SCALE GENOMIC DNA]</scope>
</reference>
<keyword evidence="4" id="KW-1185">Reference proteome</keyword>
<keyword evidence="2" id="KW-1133">Transmembrane helix</keyword>
<feature type="transmembrane region" description="Helical" evidence="2">
    <location>
        <begin position="109"/>
        <end position="130"/>
    </location>
</feature>
<name>A0A0R3VUC5_TAEAS</name>
<evidence type="ECO:0000313" key="3">
    <source>
        <dbReference type="EMBL" id="VDK22152.1"/>
    </source>
</evidence>
<evidence type="ECO:0000313" key="4">
    <source>
        <dbReference type="Proteomes" id="UP000282613"/>
    </source>
</evidence>
<feature type="region of interest" description="Disordered" evidence="1">
    <location>
        <begin position="288"/>
        <end position="308"/>
    </location>
</feature>
<organism evidence="5">
    <name type="scientific">Taenia asiatica</name>
    <name type="common">Asian tapeworm</name>
    <dbReference type="NCBI Taxonomy" id="60517"/>
    <lineage>
        <taxon>Eukaryota</taxon>
        <taxon>Metazoa</taxon>
        <taxon>Spiralia</taxon>
        <taxon>Lophotrochozoa</taxon>
        <taxon>Platyhelminthes</taxon>
        <taxon>Cestoda</taxon>
        <taxon>Eucestoda</taxon>
        <taxon>Cyclophyllidea</taxon>
        <taxon>Taeniidae</taxon>
        <taxon>Taenia</taxon>
    </lineage>
</organism>
<dbReference type="PANTHER" id="PTHR19346">
    <property type="entry name" value="SUGAR PHOSPHATE TRANSPORTER DOMAIN-CONTAINING PROTEIN"/>
    <property type="match status" value="1"/>
</dbReference>
<dbReference type="Proteomes" id="UP000282613">
    <property type="component" value="Unassembled WGS sequence"/>
</dbReference>
<keyword evidence="2" id="KW-0812">Transmembrane</keyword>
<evidence type="ECO:0000256" key="2">
    <source>
        <dbReference type="SAM" id="Phobius"/>
    </source>
</evidence>
<dbReference type="AlphaFoldDB" id="A0A0R3VUC5"/>
<feature type="transmembrane region" description="Helical" evidence="2">
    <location>
        <begin position="167"/>
        <end position="187"/>
    </location>
</feature>
<reference evidence="5" key="1">
    <citation type="submission" date="2017-02" db="UniProtKB">
        <authorList>
            <consortium name="WormBaseParasite"/>
        </authorList>
    </citation>
    <scope>IDENTIFICATION</scope>
</reference>
<evidence type="ECO:0000313" key="5">
    <source>
        <dbReference type="WBParaSite" id="TASK_0000091401-mRNA-1"/>
    </source>
</evidence>
<dbReference type="EMBL" id="UYRS01000159">
    <property type="protein sequence ID" value="VDK22152.1"/>
    <property type="molecule type" value="Genomic_DNA"/>
</dbReference>
<feature type="transmembrane region" description="Helical" evidence="2">
    <location>
        <begin position="254"/>
        <end position="274"/>
    </location>
</feature>
<dbReference type="InterPro" id="IPR026505">
    <property type="entry name" value="Solute_c_fam_35_mem_F3/F4"/>
</dbReference>
<feature type="transmembrane region" description="Helical" evidence="2">
    <location>
        <begin position="37"/>
        <end position="57"/>
    </location>
</feature>
<accession>A0A0R3VUC5</accession>
<gene>
    <name evidence="3" type="ORF">TASK_LOCUS915</name>
</gene>
<evidence type="ECO:0000256" key="1">
    <source>
        <dbReference type="SAM" id="MobiDB-lite"/>
    </source>
</evidence>
<proteinExistence type="predicted"/>
<feature type="transmembrane region" description="Helical" evidence="2">
    <location>
        <begin position="199"/>
        <end position="218"/>
    </location>
</feature>
<feature type="transmembrane region" description="Helical" evidence="2">
    <location>
        <begin position="142"/>
        <end position="161"/>
    </location>
</feature>